<dbReference type="Proteomes" id="UP000307244">
    <property type="component" value="Unassembled WGS sequence"/>
</dbReference>
<dbReference type="GO" id="GO:0005975">
    <property type="term" value="P:carbohydrate metabolic process"/>
    <property type="evidence" value="ECO:0007669"/>
    <property type="project" value="TreeGrafter"/>
</dbReference>
<comment type="caution">
    <text evidence="5">The sequence shown here is derived from an EMBL/GenBank/DDBJ whole genome shotgun (WGS) entry which is preliminary data.</text>
</comment>
<evidence type="ECO:0000256" key="2">
    <source>
        <dbReference type="SAM" id="SignalP"/>
    </source>
</evidence>
<evidence type="ECO:0000259" key="3">
    <source>
        <dbReference type="Pfam" id="PF03629"/>
    </source>
</evidence>
<dbReference type="InterPro" id="IPR039329">
    <property type="entry name" value="SIAE"/>
</dbReference>
<name>A0A4U1CQC3_9SPHI</name>
<accession>A0A4U1CQC3</accession>
<dbReference type="InterPro" id="IPR005181">
    <property type="entry name" value="SASA"/>
</dbReference>
<gene>
    <name evidence="5" type="ORF">FA047_05405</name>
</gene>
<dbReference type="Pfam" id="PF03629">
    <property type="entry name" value="SASA"/>
    <property type="match status" value="2"/>
</dbReference>
<feature type="domain" description="SGNH hydrolase-type esterase" evidence="4">
    <location>
        <begin position="28"/>
        <end position="204"/>
    </location>
</feature>
<dbReference type="GO" id="GO:0001681">
    <property type="term" value="F:sialate O-acetylesterase activity"/>
    <property type="evidence" value="ECO:0007669"/>
    <property type="project" value="InterPro"/>
</dbReference>
<dbReference type="Pfam" id="PF13472">
    <property type="entry name" value="Lipase_GDSL_2"/>
    <property type="match status" value="1"/>
</dbReference>
<keyword evidence="6" id="KW-1185">Reference proteome</keyword>
<evidence type="ECO:0000313" key="6">
    <source>
        <dbReference type="Proteomes" id="UP000307244"/>
    </source>
</evidence>
<dbReference type="InterPro" id="IPR036514">
    <property type="entry name" value="SGNH_hydro_sf"/>
</dbReference>
<dbReference type="AlphaFoldDB" id="A0A4U1CQC3"/>
<dbReference type="Gene3D" id="3.40.50.1110">
    <property type="entry name" value="SGNH hydrolase"/>
    <property type="match status" value="2"/>
</dbReference>
<organism evidence="5 6">
    <name type="scientific">Pedobacter frigoris</name>
    <dbReference type="NCBI Taxonomy" id="2571272"/>
    <lineage>
        <taxon>Bacteria</taxon>
        <taxon>Pseudomonadati</taxon>
        <taxon>Bacteroidota</taxon>
        <taxon>Sphingobacteriia</taxon>
        <taxon>Sphingobacteriales</taxon>
        <taxon>Sphingobacteriaceae</taxon>
        <taxon>Pedobacter</taxon>
    </lineage>
</organism>
<keyword evidence="2" id="KW-0732">Signal</keyword>
<keyword evidence="1" id="KW-0378">Hydrolase</keyword>
<proteinExistence type="predicted"/>
<evidence type="ECO:0000259" key="4">
    <source>
        <dbReference type="Pfam" id="PF13472"/>
    </source>
</evidence>
<feature type="domain" description="Sialate O-acetylesterase" evidence="3">
    <location>
        <begin position="476"/>
        <end position="579"/>
    </location>
</feature>
<sequence length="691" mass="78164">MIRSFLVFCLSLLQLNLMAQNKPLKVACIGNSVTYGYLLKDPSREAYPAVLQNLLGAGYEVGNFGLSGATLLKKGHNPYYKTKAFSAAMDFYPDIAIVHLGLNDTDPRDWPDFRDDFAPDYAWLIATLRKQNPAVKIYICRLTPIFNEHPRFKSGTRDWYWQIQGLIPQIASANKTGLIDLNTPLYSRPDLFPDNLHPDKEGAKIIAQAVYNHLTGNYGGLKLSSVFSEHMVLQRDKLIPVYGMANAFAKIVVNFNGNRKETAADQYGKWRVEFPEMKAGGPFEIDINCQGSKTTLKDILVGDVWLCSGQSNMAFPLNAAATGKVELRDIKENPTLRVLKFDALVETNNTAWDLLTLEKVNQLQYFSGKWGISDAKNLSDFSAVGYYFGKKLVQEENIPIGLIQLAVGGSIIESWIDRFTMEYDEQLVDVLTNWRKSDFIQQWARERADVNLKNALKSKQRHPYEPAYNYEAGVSKLIEYPIKGVIWYQGESNAQNLEQYSHTFPVLVDSWRKKWGYDFPFYYVQLSGIDRASWPAFRNLQRELQYSIKNSGMAVSSDLGDSLNVHPVRKKEIGERLALLALKNTYNKKISARGPAAFEAKQIQDKITVSFTEVNVLKTVNHQPLIGFELVNDKGYHISVKGIIKRKSVIIDIPAGERIKKVLYAWQPFTKANLVDETGLPASTFSIDLKN</sequence>
<feature type="chain" id="PRO_5020187944" evidence="2">
    <location>
        <begin position="20"/>
        <end position="691"/>
    </location>
</feature>
<protein>
    <submittedName>
        <fullName evidence="5">Sialate O-acetylesterase</fullName>
    </submittedName>
</protein>
<dbReference type="PANTHER" id="PTHR22901:SF0">
    <property type="entry name" value="SIALATE O-ACETYLESTERASE"/>
    <property type="match status" value="1"/>
</dbReference>
<reference evidence="5 6" key="1">
    <citation type="submission" date="2019-04" db="EMBL/GenBank/DDBJ databases">
        <title>Pedobacter sp. RP-3-15 sp. nov., isolated from Arctic soil.</title>
        <authorList>
            <person name="Dahal R.H."/>
            <person name="Kim D.-U."/>
        </authorList>
    </citation>
    <scope>NUCLEOTIDE SEQUENCE [LARGE SCALE GENOMIC DNA]</scope>
    <source>
        <strain evidence="5 6">RP-3-15</strain>
    </source>
</reference>
<evidence type="ECO:0000313" key="5">
    <source>
        <dbReference type="EMBL" id="TKC09743.1"/>
    </source>
</evidence>
<feature type="domain" description="Sialate O-acetylesterase" evidence="3">
    <location>
        <begin position="302"/>
        <end position="425"/>
    </location>
</feature>
<dbReference type="OrthoDB" id="9816001at2"/>
<feature type="signal peptide" evidence="2">
    <location>
        <begin position="1"/>
        <end position="19"/>
    </location>
</feature>
<dbReference type="InterPro" id="IPR013830">
    <property type="entry name" value="SGNH_hydro"/>
</dbReference>
<dbReference type="SUPFAM" id="SSF52266">
    <property type="entry name" value="SGNH hydrolase"/>
    <property type="match status" value="2"/>
</dbReference>
<evidence type="ECO:0000256" key="1">
    <source>
        <dbReference type="ARBA" id="ARBA00022801"/>
    </source>
</evidence>
<dbReference type="EMBL" id="SWBQ01000001">
    <property type="protein sequence ID" value="TKC09743.1"/>
    <property type="molecule type" value="Genomic_DNA"/>
</dbReference>
<dbReference type="PANTHER" id="PTHR22901">
    <property type="entry name" value="SIALATE O-ACETYLESTERASE"/>
    <property type="match status" value="1"/>
</dbReference>